<dbReference type="SFLD" id="SFLDG01135">
    <property type="entry name" value="C1.5.6:_HAD__Beta-PGM__Phospha"/>
    <property type="match status" value="1"/>
</dbReference>
<feature type="active site" description="Nucleophile" evidence="10">
    <location>
        <position position="10"/>
    </location>
</feature>
<dbReference type="InterPro" id="IPR036412">
    <property type="entry name" value="HAD-like_sf"/>
</dbReference>
<dbReference type="GO" id="GO:0006281">
    <property type="term" value="P:DNA repair"/>
    <property type="evidence" value="ECO:0007669"/>
    <property type="project" value="TreeGrafter"/>
</dbReference>
<dbReference type="KEGG" id="mya:MORIYA_3369"/>
<dbReference type="Gene3D" id="3.40.50.1000">
    <property type="entry name" value="HAD superfamily/HAD-like"/>
    <property type="match status" value="1"/>
</dbReference>
<sequence>MPMFKLICFDLDGTLVDSVPDLAAAVNCMLSDFDRAHFSEDEVRGWVGNGAQVLVQRALSGSVNIADDIDPALFNDALASFLKHYSANVYTHSVLYPNVKETLTALRDAGFKLAIVTNKPMVQTTPVLELAGISEFFEVVLGGDSLPEKKPNPLPLLHCLDHYQFKAEDALMVGDSKNDIIAAQAANFTSFGLTYGYNYGIPISDSNPDFVADDISELLAAVKLK</sequence>
<dbReference type="Pfam" id="PF13419">
    <property type="entry name" value="HAD_2"/>
    <property type="match status" value="1"/>
</dbReference>
<feature type="binding site" evidence="10">
    <location>
        <position position="10"/>
    </location>
    <ligand>
        <name>Mg(2+)</name>
        <dbReference type="ChEBI" id="CHEBI:18420"/>
    </ligand>
</feature>
<evidence type="ECO:0000256" key="1">
    <source>
        <dbReference type="ARBA" id="ARBA00000830"/>
    </source>
</evidence>
<dbReference type="InterPro" id="IPR050155">
    <property type="entry name" value="HAD-like_hydrolase_sf"/>
</dbReference>
<keyword evidence="9 10" id="KW-0119">Carbohydrate metabolism</keyword>
<dbReference type="PANTHER" id="PTHR43434">
    <property type="entry name" value="PHOSPHOGLYCOLATE PHOSPHATASE"/>
    <property type="match status" value="1"/>
</dbReference>
<dbReference type="InterPro" id="IPR006439">
    <property type="entry name" value="HAD-SF_hydro_IA"/>
</dbReference>
<dbReference type="Gene3D" id="1.10.150.240">
    <property type="entry name" value="Putative phosphatase, domain 2"/>
    <property type="match status" value="1"/>
</dbReference>
<dbReference type="InterPro" id="IPR023198">
    <property type="entry name" value="PGP-like_dom2"/>
</dbReference>
<evidence type="ECO:0000256" key="3">
    <source>
        <dbReference type="ARBA" id="ARBA00004818"/>
    </source>
</evidence>
<evidence type="ECO:0000313" key="12">
    <source>
        <dbReference type="Proteomes" id="UP000250163"/>
    </source>
</evidence>
<keyword evidence="8 10" id="KW-0460">Magnesium</keyword>
<gene>
    <name evidence="11" type="primary">gph</name>
    <name evidence="11" type="ORF">MORIYA_3369</name>
</gene>
<reference evidence="12" key="1">
    <citation type="submission" date="2018-05" db="EMBL/GenBank/DDBJ databases">
        <authorList>
            <person name="Cea G.-C."/>
            <person name="William W."/>
        </authorList>
    </citation>
    <scope>NUCLEOTIDE SEQUENCE [LARGE SCALE GENOMIC DNA]</scope>
    <source>
        <strain evidence="12">DB21MT 5</strain>
    </source>
</reference>
<keyword evidence="6 10" id="KW-0479">Metal-binding</keyword>
<dbReference type="GO" id="GO:0008967">
    <property type="term" value="F:phosphoglycolate phosphatase activity"/>
    <property type="evidence" value="ECO:0007669"/>
    <property type="project" value="UniProtKB-UniRule"/>
</dbReference>
<comment type="similarity">
    <text evidence="4 10">Belongs to the HAD-like hydrolase superfamily. CbbY/CbbZ/Gph/YieH family.</text>
</comment>
<feature type="binding site" evidence="10">
    <location>
        <position position="12"/>
    </location>
    <ligand>
        <name>Mg(2+)</name>
        <dbReference type="ChEBI" id="CHEBI:18420"/>
    </ligand>
</feature>
<accession>A0A330LS81</accession>
<evidence type="ECO:0000256" key="9">
    <source>
        <dbReference type="ARBA" id="ARBA00023277"/>
    </source>
</evidence>
<dbReference type="InterPro" id="IPR041492">
    <property type="entry name" value="HAD_2"/>
</dbReference>
<evidence type="ECO:0000256" key="6">
    <source>
        <dbReference type="ARBA" id="ARBA00022723"/>
    </source>
</evidence>
<comment type="catalytic activity">
    <reaction evidence="1 10">
        <text>2-phosphoglycolate + H2O = glycolate + phosphate</text>
        <dbReference type="Rhea" id="RHEA:14369"/>
        <dbReference type="ChEBI" id="CHEBI:15377"/>
        <dbReference type="ChEBI" id="CHEBI:29805"/>
        <dbReference type="ChEBI" id="CHEBI:43474"/>
        <dbReference type="ChEBI" id="CHEBI:58033"/>
        <dbReference type="EC" id="3.1.3.18"/>
    </reaction>
</comment>
<dbReference type="EMBL" id="LS483250">
    <property type="protein sequence ID" value="SQD79824.1"/>
    <property type="molecule type" value="Genomic_DNA"/>
</dbReference>
<evidence type="ECO:0000256" key="7">
    <source>
        <dbReference type="ARBA" id="ARBA00022801"/>
    </source>
</evidence>
<evidence type="ECO:0000256" key="10">
    <source>
        <dbReference type="HAMAP-Rule" id="MF_00495"/>
    </source>
</evidence>
<evidence type="ECO:0000256" key="5">
    <source>
        <dbReference type="ARBA" id="ARBA00013078"/>
    </source>
</evidence>
<evidence type="ECO:0000313" key="11">
    <source>
        <dbReference type="EMBL" id="SQD79824.1"/>
    </source>
</evidence>
<proteinExistence type="inferred from homology"/>
<dbReference type="NCBIfam" id="NF009695">
    <property type="entry name" value="PRK13222.1-2"/>
    <property type="match status" value="1"/>
</dbReference>
<dbReference type="PANTHER" id="PTHR43434:SF1">
    <property type="entry name" value="PHOSPHOGLYCOLATE PHOSPHATASE"/>
    <property type="match status" value="1"/>
</dbReference>
<dbReference type="InterPro" id="IPR037512">
    <property type="entry name" value="PGPase_prok"/>
</dbReference>
<dbReference type="GO" id="GO:0046872">
    <property type="term" value="F:metal ion binding"/>
    <property type="evidence" value="ECO:0007669"/>
    <property type="project" value="UniProtKB-KW"/>
</dbReference>
<dbReference type="AlphaFoldDB" id="A0A330LS81"/>
<dbReference type="NCBIfam" id="TIGR01549">
    <property type="entry name" value="HAD-SF-IA-v1"/>
    <property type="match status" value="1"/>
</dbReference>
<organism evidence="11 12">
    <name type="scientific">Moritella yayanosii</name>
    <dbReference type="NCBI Taxonomy" id="69539"/>
    <lineage>
        <taxon>Bacteria</taxon>
        <taxon>Pseudomonadati</taxon>
        <taxon>Pseudomonadota</taxon>
        <taxon>Gammaproteobacteria</taxon>
        <taxon>Alteromonadales</taxon>
        <taxon>Moritellaceae</taxon>
        <taxon>Moritella</taxon>
    </lineage>
</organism>
<dbReference type="FunFam" id="3.40.50.1000:FF:000022">
    <property type="entry name" value="Phosphoglycolate phosphatase"/>
    <property type="match status" value="1"/>
</dbReference>
<evidence type="ECO:0000256" key="2">
    <source>
        <dbReference type="ARBA" id="ARBA00001946"/>
    </source>
</evidence>
<comment type="function">
    <text evidence="10">Specifically catalyzes the dephosphorylation of 2-phosphoglycolate. Is involved in the dissimilation of the intracellular 2-phosphoglycolate formed during the DNA repair of 3'-phosphoglycolate ends, a major class of DNA lesions induced by oxidative stress.</text>
</comment>
<protein>
    <recommendedName>
        <fullName evidence="5 10">Phosphoglycolate phosphatase</fullName>
        <shortName evidence="10">PGP</shortName>
        <shortName evidence="10">PGPase</shortName>
        <ecNumber evidence="5 10">3.1.3.18</ecNumber>
    </recommendedName>
</protein>
<dbReference type="SUPFAM" id="SSF56784">
    <property type="entry name" value="HAD-like"/>
    <property type="match status" value="1"/>
</dbReference>
<dbReference type="Proteomes" id="UP000250163">
    <property type="component" value="Chromosome MORIYA"/>
</dbReference>
<keyword evidence="7 10" id="KW-0378">Hydrolase</keyword>
<feature type="binding site" evidence="10">
    <location>
        <position position="175"/>
    </location>
    <ligand>
        <name>Mg(2+)</name>
        <dbReference type="ChEBI" id="CHEBI:18420"/>
    </ligand>
</feature>
<dbReference type="EC" id="3.1.3.18" evidence="5 10"/>
<evidence type="ECO:0000256" key="4">
    <source>
        <dbReference type="ARBA" id="ARBA00006171"/>
    </source>
</evidence>
<dbReference type="CDD" id="cd16417">
    <property type="entry name" value="HAD_PGPase"/>
    <property type="match status" value="1"/>
</dbReference>
<keyword evidence="12" id="KW-1185">Reference proteome</keyword>
<name>A0A330LS81_9GAMM</name>
<dbReference type="GO" id="GO:0005829">
    <property type="term" value="C:cytosol"/>
    <property type="evidence" value="ECO:0007669"/>
    <property type="project" value="TreeGrafter"/>
</dbReference>
<dbReference type="InterPro" id="IPR023214">
    <property type="entry name" value="HAD_sf"/>
</dbReference>
<evidence type="ECO:0000256" key="8">
    <source>
        <dbReference type="ARBA" id="ARBA00022842"/>
    </source>
</evidence>
<dbReference type="GO" id="GO:0046295">
    <property type="term" value="P:glycolate biosynthetic process"/>
    <property type="evidence" value="ECO:0007669"/>
    <property type="project" value="UniProtKB-UniRule"/>
</dbReference>
<dbReference type="SFLD" id="SFLDG01129">
    <property type="entry name" value="C1.5:_HAD__Beta-PGM__Phosphata"/>
    <property type="match status" value="1"/>
</dbReference>
<dbReference type="UniPathway" id="UPA00865">
    <property type="reaction ID" value="UER00834"/>
</dbReference>
<comment type="pathway">
    <text evidence="3 10">Organic acid metabolism; glycolate biosynthesis; glycolate from 2-phosphoglycolate: step 1/1.</text>
</comment>
<dbReference type="SFLD" id="SFLDS00003">
    <property type="entry name" value="Haloacid_Dehalogenase"/>
    <property type="match status" value="1"/>
</dbReference>
<dbReference type="NCBIfam" id="TIGR01449">
    <property type="entry name" value="PGP_bact"/>
    <property type="match status" value="1"/>
</dbReference>
<dbReference type="HAMAP" id="MF_00495">
    <property type="entry name" value="GPH_hydrolase_bact"/>
    <property type="match status" value="1"/>
</dbReference>
<dbReference type="GO" id="GO:0005975">
    <property type="term" value="P:carbohydrate metabolic process"/>
    <property type="evidence" value="ECO:0007669"/>
    <property type="project" value="InterPro"/>
</dbReference>
<comment type="cofactor">
    <cofactor evidence="2 10">
        <name>Mg(2+)</name>
        <dbReference type="ChEBI" id="CHEBI:18420"/>
    </cofactor>
</comment>